<accession>M7BB07</accession>
<name>M7BB07_CHEMY</name>
<sequence>MALQTLQDQICIAKTQEIHLLMDQNVALILELQKQHSEKEMFRGQEEDLNAQLQEFLQINSHLLEQFKALDGLKIKTLGRTEGHNKSTSTWDEMENTVITYQEAGACIGKQSRMMT</sequence>
<dbReference type="EMBL" id="KB532689">
    <property type="protein sequence ID" value="EMP34339.1"/>
    <property type="molecule type" value="Genomic_DNA"/>
</dbReference>
<reference evidence="2" key="1">
    <citation type="journal article" date="2013" name="Nat. Genet.">
        <title>The draft genomes of soft-shell turtle and green sea turtle yield insights into the development and evolution of the turtle-specific body plan.</title>
        <authorList>
            <person name="Wang Z."/>
            <person name="Pascual-Anaya J."/>
            <person name="Zadissa A."/>
            <person name="Li W."/>
            <person name="Niimura Y."/>
            <person name="Huang Z."/>
            <person name="Li C."/>
            <person name="White S."/>
            <person name="Xiong Z."/>
            <person name="Fang D."/>
            <person name="Wang B."/>
            <person name="Ming Y."/>
            <person name="Chen Y."/>
            <person name="Zheng Y."/>
            <person name="Kuraku S."/>
            <person name="Pignatelli M."/>
            <person name="Herrero J."/>
            <person name="Beal K."/>
            <person name="Nozawa M."/>
            <person name="Li Q."/>
            <person name="Wang J."/>
            <person name="Zhang H."/>
            <person name="Yu L."/>
            <person name="Shigenobu S."/>
            <person name="Wang J."/>
            <person name="Liu J."/>
            <person name="Flicek P."/>
            <person name="Searle S."/>
            <person name="Wang J."/>
            <person name="Kuratani S."/>
            <person name="Yin Y."/>
            <person name="Aken B."/>
            <person name="Zhang G."/>
            <person name="Irie N."/>
        </authorList>
    </citation>
    <scope>NUCLEOTIDE SEQUENCE [LARGE SCALE GENOMIC DNA]</scope>
</reference>
<keyword evidence="2" id="KW-1185">Reference proteome</keyword>
<dbReference type="AlphaFoldDB" id="M7BB07"/>
<organism evidence="1 2">
    <name type="scientific">Chelonia mydas</name>
    <name type="common">Green sea-turtle</name>
    <name type="synonym">Chelonia agassizi</name>
    <dbReference type="NCBI Taxonomy" id="8469"/>
    <lineage>
        <taxon>Eukaryota</taxon>
        <taxon>Metazoa</taxon>
        <taxon>Chordata</taxon>
        <taxon>Craniata</taxon>
        <taxon>Vertebrata</taxon>
        <taxon>Euteleostomi</taxon>
        <taxon>Archelosauria</taxon>
        <taxon>Testudinata</taxon>
        <taxon>Testudines</taxon>
        <taxon>Cryptodira</taxon>
        <taxon>Durocryptodira</taxon>
        <taxon>Americhelydia</taxon>
        <taxon>Chelonioidea</taxon>
        <taxon>Cheloniidae</taxon>
        <taxon>Chelonia</taxon>
    </lineage>
</organism>
<protein>
    <submittedName>
        <fullName evidence="1">GRIP1-associated protein 1</fullName>
    </submittedName>
</protein>
<gene>
    <name evidence="1" type="ORF">UY3_08508</name>
</gene>
<dbReference type="Proteomes" id="UP000031443">
    <property type="component" value="Unassembled WGS sequence"/>
</dbReference>
<proteinExistence type="predicted"/>
<evidence type="ECO:0000313" key="2">
    <source>
        <dbReference type="Proteomes" id="UP000031443"/>
    </source>
</evidence>
<evidence type="ECO:0000313" key="1">
    <source>
        <dbReference type="EMBL" id="EMP34339.1"/>
    </source>
</evidence>